<dbReference type="Proteomes" id="UP001054252">
    <property type="component" value="Unassembled WGS sequence"/>
</dbReference>
<reference evidence="1 2" key="1">
    <citation type="journal article" date="2021" name="Commun. Biol.">
        <title>The genome of Shorea leprosula (Dipterocarpaceae) highlights the ecological relevance of drought in aseasonal tropical rainforests.</title>
        <authorList>
            <person name="Ng K.K.S."/>
            <person name="Kobayashi M.J."/>
            <person name="Fawcett J.A."/>
            <person name="Hatakeyama M."/>
            <person name="Paape T."/>
            <person name="Ng C.H."/>
            <person name="Ang C.C."/>
            <person name="Tnah L.H."/>
            <person name="Lee C.T."/>
            <person name="Nishiyama T."/>
            <person name="Sese J."/>
            <person name="O'Brien M.J."/>
            <person name="Copetti D."/>
            <person name="Mohd Noor M.I."/>
            <person name="Ong R.C."/>
            <person name="Putra M."/>
            <person name="Sireger I.Z."/>
            <person name="Indrioko S."/>
            <person name="Kosugi Y."/>
            <person name="Izuno A."/>
            <person name="Isagi Y."/>
            <person name="Lee S.L."/>
            <person name="Shimizu K.K."/>
        </authorList>
    </citation>
    <scope>NUCLEOTIDE SEQUENCE [LARGE SCALE GENOMIC DNA]</scope>
    <source>
        <strain evidence="1">214</strain>
    </source>
</reference>
<gene>
    <name evidence="1" type="ORF">SLEP1_g54929</name>
</gene>
<sequence length="44" mass="5095">MTASLILLNSTFSDISRPIFFSFPDRLIDALGRYTHHPWLELDS</sequence>
<name>A0AAV5MGV4_9ROSI</name>
<accession>A0AAV5MGV4</accession>
<dbReference type="AlphaFoldDB" id="A0AAV5MGV4"/>
<organism evidence="1 2">
    <name type="scientific">Rubroshorea leprosula</name>
    <dbReference type="NCBI Taxonomy" id="152421"/>
    <lineage>
        <taxon>Eukaryota</taxon>
        <taxon>Viridiplantae</taxon>
        <taxon>Streptophyta</taxon>
        <taxon>Embryophyta</taxon>
        <taxon>Tracheophyta</taxon>
        <taxon>Spermatophyta</taxon>
        <taxon>Magnoliopsida</taxon>
        <taxon>eudicotyledons</taxon>
        <taxon>Gunneridae</taxon>
        <taxon>Pentapetalae</taxon>
        <taxon>rosids</taxon>
        <taxon>malvids</taxon>
        <taxon>Malvales</taxon>
        <taxon>Dipterocarpaceae</taxon>
        <taxon>Rubroshorea</taxon>
    </lineage>
</organism>
<evidence type="ECO:0000313" key="1">
    <source>
        <dbReference type="EMBL" id="GKV48093.1"/>
    </source>
</evidence>
<dbReference type="EMBL" id="BPVZ01000245">
    <property type="protein sequence ID" value="GKV48093.1"/>
    <property type="molecule type" value="Genomic_DNA"/>
</dbReference>
<proteinExistence type="predicted"/>
<comment type="caution">
    <text evidence="1">The sequence shown here is derived from an EMBL/GenBank/DDBJ whole genome shotgun (WGS) entry which is preliminary data.</text>
</comment>
<evidence type="ECO:0000313" key="2">
    <source>
        <dbReference type="Proteomes" id="UP001054252"/>
    </source>
</evidence>
<protein>
    <submittedName>
        <fullName evidence="1">Uncharacterized protein</fullName>
    </submittedName>
</protein>
<keyword evidence="2" id="KW-1185">Reference proteome</keyword>